<gene>
    <name evidence="2" type="primary">Vigan.11G063100</name>
    <name evidence="2" type="ORF">VIGAN_11063100</name>
</gene>
<accession>A0A0S3T817</accession>
<sequence length="111" mass="11861">MQQITDQETAVPAQSTLQNKFNLAFLEAWGIACSLAGFINLVFPSGETFLIYPVDIGGPCRSKIILTVSSQSQISHMLTNSAGKLTVLLGVSCILLLVSQSVMISLDKISS</sequence>
<dbReference type="Proteomes" id="UP000291084">
    <property type="component" value="Chromosome 11"/>
</dbReference>
<dbReference type="AlphaFoldDB" id="A0A0S3T817"/>
<feature type="transmembrane region" description="Helical" evidence="1">
    <location>
        <begin position="85"/>
        <end position="106"/>
    </location>
</feature>
<keyword evidence="1" id="KW-1133">Transmembrane helix</keyword>
<evidence type="ECO:0000313" key="3">
    <source>
        <dbReference type="Proteomes" id="UP000291084"/>
    </source>
</evidence>
<name>A0A0S3T817_PHAAN</name>
<dbReference type="EMBL" id="AP015044">
    <property type="protein sequence ID" value="BAU01406.1"/>
    <property type="molecule type" value="Genomic_DNA"/>
</dbReference>
<proteinExistence type="predicted"/>
<keyword evidence="1" id="KW-0472">Membrane</keyword>
<evidence type="ECO:0000256" key="1">
    <source>
        <dbReference type="SAM" id="Phobius"/>
    </source>
</evidence>
<keyword evidence="3" id="KW-1185">Reference proteome</keyword>
<protein>
    <submittedName>
        <fullName evidence="2">Uncharacterized protein</fullName>
    </submittedName>
</protein>
<organism evidence="2 3">
    <name type="scientific">Vigna angularis var. angularis</name>
    <dbReference type="NCBI Taxonomy" id="157739"/>
    <lineage>
        <taxon>Eukaryota</taxon>
        <taxon>Viridiplantae</taxon>
        <taxon>Streptophyta</taxon>
        <taxon>Embryophyta</taxon>
        <taxon>Tracheophyta</taxon>
        <taxon>Spermatophyta</taxon>
        <taxon>Magnoliopsida</taxon>
        <taxon>eudicotyledons</taxon>
        <taxon>Gunneridae</taxon>
        <taxon>Pentapetalae</taxon>
        <taxon>rosids</taxon>
        <taxon>fabids</taxon>
        <taxon>Fabales</taxon>
        <taxon>Fabaceae</taxon>
        <taxon>Papilionoideae</taxon>
        <taxon>50 kb inversion clade</taxon>
        <taxon>NPAAA clade</taxon>
        <taxon>indigoferoid/millettioid clade</taxon>
        <taxon>Phaseoleae</taxon>
        <taxon>Vigna</taxon>
    </lineage>
</organism>
<feature type="transmembrane region" description="Helical" evidence="1">
    <location>
        <begin position="21"/>
        <end position="43"/>
    </location>
</feature>
<reference evidence="2 3" key="1">
    <citation type="journal article" date="2015" name="Sci. Rep.">
        <title>The power of single molecule real-time sequencing technology in the de novo assembly of a eukaryotic genome.</title>
        <authorList>
            <person name="Sakai H."/>
            <person name="Naito K."/>
            <person name="Ogiso-Tanaka E."/>
            <person name="Takahashi Y."/>
            <person name="Iseki K."/>
            <person name="Muto C."/>
            <person name="Satou K."/>
            <person name="Teruya K."/>
            <person name="Shiroma A."/>
            <person name="Shimoji M."/>
            <person name="Hirano T."/>
            <person name="Itoh T."/>
            <person name="Kaga A."/>
            <person name="Tomooka N."/>
        </authorList>
    </citation>
    <scope>NUCLEOTIDE SEQUENCE [LARGE SCALE GENOMIC DNA]</scope>
    <source>
        <strain evidence="3">cv. Shumari</strain>
    </source>
</reference>
<evidence type="ECO:0000313" key="2">
    <source>
        <dbReference type="EMBL" id="BAU01406.1"/>
    </source>
</evidence>
<keyword evidence="1" id="KW-0812">Transmembrane</keyword>